<protein>
    <submittedName>
        <fullName evidence="1">Uncharacterized protein</fullName>
    </submittedName>
</protein>
<gene>
    <name evidence="1" type="ORF">MAR_031624</name>
</gene>
<organism evidence="1 2">
    <name type="scientific">Mya arenaria</name>
    <name type="common">Soft-shell clam</name>
    <dbReference type="NCBI Taxonomy" id="6604"/>
    <lineage>
        <taxon>Eukaryota</taxon>
        <taxon>Metazoa</taxon>
        <taxon>Spiralia</taxon>
        <taxon>Lophotrochozoa</taxon>
        <taxon>Mollusca</taxon>
        <taxon>Bivalvia</taxon>
        <taxon>Autobranchia</taxon>
        <taxon>Heteroconchia</taxon>
        <taxon>Euheterodonta</taxon>
        <taxon>Imparidentia</taxon>
        <taxon>Neoheterodontei</taxon>
        <taxon>Myida</taxon>
        <taxon>Myoidea</taxon>
        <taxon>Myidae</taxon>
        <taxon>Mya</taxon>
    </lineage>
</organism>
<dbReference type="EMBL" id="CP111021">
    <property type="protein sequence ID" value="WAR17030.1"/>
    <property type="molecule type" value="Genomic_DNA"/>
</dbReference>
<reference evidence="1" key="1">
    <citation type="submission" date="2022-11" db="EMBL/GenBank/DDBJ databases">
        <title>Centuries of genome instability and evolution in soft-shell clam transmissible cancer (bioRxiv).</title>
        <authorList>
            <person name="Hart S.F.M."/>
            <person name="Yonemitsu M.A."/>
            <person name="Giersch R.M."/>
            <person name="Beal B.F."/>
            <person name="Arriagada G."/>
            <person name="Davis B.W."/>
            <person name="Ostrander E.A."/>
            <person name="Goff S.P."/>
            <person name="Metzger M.J."/>
        </authorList>
    </citation>
    <scope>NUCLEOTIDE SEQUENCE</scope>
    <source>
        <strain evidence="1">MELC-2E11</strain>
        <tissue evidence="1">Siphon/mantle</tissue>
    </source>
</reference>
<accession>A0ABY7F4C6</accession>
<dbReference type="Gene3D" id="3.90.190.10">
    <property type="entry name" value="Protein tyrosine phosphatase superfamily"/>
    <property type="match status" value="1"/>
</dbReference>
<dbReference type="SUPFAM" id="SSF52799">
    <property type="entry name" value="(Phosphotyrosine protein) phosphatases II"/>
    <property type="match status" value="1"/>
</dbReference>
<evidence type="ECO:0000313" key="2">
    <source>
        <dbReference type="Proteomes" id="UP001164746"/>
    </source>
</evidence>
<evidence type="ECO:0000313" key="1">
    <source>
        <dbReference type="EMBL" id="WAR17030.1"/>
    </source>
</evidence>
<dbReference type="InterPro" id="IPR029021">
    <property type="entry name" value="Prot-tyrosine_phosphatase-like"/>
</dbReference>
<name>A0ABY7F4C6_MYAAR</name>
<keyword evidence="2" id="KW-1185">Reference proteome</keyword>
<proteinExistence type="predicted"/>
<dbReference type="Proteomes" id="UP001164746">
    <property type="component" value="Chromosome 10"/>
</dbReference>
<sequence length="57" mass="6509">MAVEHEVSVLNAVRKIKTMRRLAIPNEEQFVFCHGCVSEYLSSFDVYANFSEKTGNI</sequence>